<name>A0A3B1ACF7_9ZZZZ</name>
<dbReference type="SUPFAM" id="SSF82689">
    <property type="entry name" value="Mechanosensitive channel protein MscS (YggB), C-terminal domain"/>
    <property type="match status" value="1"/>
</dbReference>
<dbReference type="Pfam" id="PF21082">
    <property type="entry name" value="MS_channel_3rd"/>
    <property type="match status" value="1"/>
</dbReference>
<dbReference type="InterPro" id="IPR011066">
    <property type="entry name" value="MscS_channel_C_sf"/>
</dbReference>
<dbReference type="InterPro" id="IPR010920">
    <property type="entry name" value="LSM_dom_sf"/>
</dbReference>
<dbReference type="SUPFAM" id="SSF82861">
    <property type="entry name" value="Mechanosensitive channel protein MscS (YggB), transmembrane region"/>
    <property type="match status" value="1"/>
</dbReference>
<dbReference type="GO" id="GO:0008381">
    <property type="term" value="F:mechanosensitive monoatomic ion channel activity"/>
    <property type="evidence" value="ECO:0007669"/>
    <property type="project" value="InterPro"/>
</dbReference>
<keyword evidence="5 7" id="KW-1133">Transmembrane helix</keyword>
<dbReference type="Pfam" id="PF05552">
    <property type="entry name" value="MS_channel_1st_1"/>
    <property type="match status" value="1"/>
</dbReference>
<evidence type="ECO:0000259" key="10">
    <source>
        <dbReference type="Pfam" id="PF21088"/>
    </source>
</evidence>
<evidence type="ECO:0000256" key="3">
    <source>
        <dbReference type="ARBA" id="ARBA00022475"/>
    </source>
</evidence>
<dbReference type="Gene3D" id="1.10.287.1260">
    <property type="match status" value="1"/>
</dbReference>
<dbReference type="Pfam" id="PF21088">
    <property type="entry name" value="MS_channel_1st"/>
    <property type="match status" value="1"/>
</dbReference>
<dbReference type="SUPFAM" id="SSF50182">
    <property type="entry name" value="Sm-like ribonucleoproteins"/>
    <property type="match status" value="1"/>
</dbReference>
<feature type="domain" description="Mechanosensitive ion channel MscS C-terminal" evidence="9">
    <location>
        <begin position="184"/>
        <end position="265"/>
    </location>
</feature>
<feature type="transmembrane region" description="Helical" evidence="7">
    <location>
        <begin position="95"/>
        <end position="125"/>
    </location>
</feature>
<reference evidence="11" key="1">
    <citation type="submission" date="2018-06" db="EMBL/GenBank/DDBJ databases">
        <authorList>
            <person name="Zhirakovskaya E."/>
        </authorList>
    </citation>
    <scope>NUCLEOTIDE SEQUENCE</scope>
</reference>
<evidence type="ECO:0000259" key="8">
    <source>
        <dbReference type="Pfam" id="PF00924"/>
    </source>
</evidence>
<evidence type="ECO:0000256" key="5">
    <source>
        <dbReference type="ARBA" id="ARBA00022989"/>
    </source>
</evidence>
<evidence type="ECO:0000256" key="4">
    <source>
        <dbReference type="ARBA" id="ARBA00022692"/>
    </source>
</evidence>
<dbReference type="InterPro" id="IPR008910">
    <property type="entry name" value="MSC_TM_helix"/>
</dbReference>
<comment type="similarity">
    <text evidence="2">Belongs to the MscS (TC 1.A.23) family.</text>
</comment>
<dbReference type="InterPro" id="IPR006685">
    <property type="entry name" value="MscS_channel_2nd"/>
</dbReference>
<organism evidence="11">
    <name type="scientific">hydrothermal vent metagenome</name>
    <dbReference type="NCBI Taxonomy" id="652676"/>
    <lineage>
        <taxon>unclassified sequences</taxon>
        <taxon>metagenomes</taxon>
        <taxon>ecological metagenomes</taxon>
    </lineage>
</organism>
<gene>
    <name evidence="11" type="ORF">MNBD_GAMMA18-1478</name>
</gene>
<dbReference type="Gene3D" id="2.30.30.60">
    <property type="match status" value="1"/>
</dbReference>
<dbReference type="InterPro" id="IPR011014">
    <property type="entry name" value="MscS_channel_TM-2"/>
</dbReference>
<feature type="domain" description="Mechanosensitive ion channel transmembrane helices 2/3" evidence="10">
    <location>
        <begin position="77"/>
        <end position="110"/>
    </location>
</feature>
<evidence type="ECO:0000256" key="2">
    <source>
        <dbReference type="ARBA" id="ARBA00008017"/>
    </source>
</evidence>
<evidence type="ECO:0000259" key="9">
    <source>
        <dbReference type="Pfam" id="PF21082"/>
    </source>
</evidence>
<feature type="transmembrane region" description="Helical" evidence="7">
    <location>
        <begin position="63"/>
        <end position="89"/>
    </location>
</feature>
<dbReference type="InterPro" id="IPR049142">
    <property type="entry name" value="MS_channel_1st"/>
</dbReference>
<feature type="transmembrane region" description="Helical" evidence="7">
    <location>
        <begin position="25"/>
        <end position="43"/>
    </location>
</feature>
<dbReference type="AlphaFoldDB" id="A0A3B1ACF7"/>
<dbReference type="Gene3D" id="3.30.70.100">
    <property type="match status" value="1"/>
</dbReference>
<comment type="subcellular location">
    <subcellularLocation>
        <location evidence="1">Cell membrane</location>
        <topology evidence="1">Multi-pass membrane protein</topology>
    </subcellularLocation>
</comment>
<dbReference type="InterPro" id="IPR045275">
    <property type="entry name" value="MscS_archaea/bacteria_type"/>
</dbReference>
<dbReference type="InterPro" id="IPR023408">
    <property type="entry name" value="MscS_beta-dom_sf"/>
</dbReference>
<accession>A0A3B1ACF7</accession>
<dbReference type="InterPro" id="IPR049278">
    <property type="entry name" value="MS_channel_C"/>
</dbReference>
<keyword evidence="4 7" id="KW-0812">Transmembrane</keyword>
<proteinExistence type="inferred from homology"/>
<sequence>MSEIDGAVQQMELLTSKAYELGLEYAPKLALAIVTLLIGLLVIRGLSKVLRASMEKAKVDPTLIPFISSLTAWILKVLLFISVASMIGIATTSFIAVLGAAGLAIGLALQGSLANFAGGVLIMIFKPYKVGDLIESQGHLGVVKEVQIFNTILTSPEHKQVIIPNGAVSNGSIVNYTVEGKIRVDLTIGIAYDADIDKAKSVLMDVLSKHDKVIAEPAPFVGVLELADSSVNLAVRPHCLPEHYWDVFFDINEEMKKSLDQNSITIPFPQRDVHMISS</sequence>
<feature type="domain" description="Mechanosensitive ion channel MscS" evidence="8">
    <location>
        <begin position="112"/>
        <end position="177"/>
    </location>
</feature>
<evidence type="ECO:0000256" key="6">
    <source>
        <dbReference type="ARBA" id="ARBA00023136"/>
    </source>
</evidence>
<dbReference type="PANTHER" id="PTHR30221:SF1">
    <property type="entry name" value="SMALL-CONDUCTANCE MECHANOSENSITIVE CHANNEL"/>
    <property type="match status" value="1"/>
</dbReference>
<dbReference type="Pfam" id="PF00924">
    <property type="entry name" value="MS_channel_2nd"/>
    <property type="match status" value="1"/>
</dbReference>
<dbReference type="EMBL" id="UOFP01000327">
    <property type="protein sequence ID" value="VAW90416.1"/>
    <property type="molecule type" value="Genomic_DNA"/>
</dbReference>
<evidence type="ECO:0000256" key="7">
    <source>
        <dbReference type="SAM" id="Phobius"/>
    </source>
</evidence>
<evidence type="ECO:0000256" key="1">
    <source>
        <dbReference type="ARBA" id="ARBA00004651"/>
    </source>
</evidence>
<keyword evidence="6 7" id="KW-0472">Membrane</keyword>
<dbReference type="GO" id="GO:0005886">
    <property type="term" value="C:plasma membrane"/>
    <property type="evidence" value="ECO:0007669"/>
    <property type="project" value="UniProtKB-SubCell"/>
</dbReference>
<dbReference type="PANTHER" id="PTHR30221">
    <property type="entry name" value="SMALL-CONDUCTANCE MECHANOSENSITIVE CHANNEL"/>
    <property type="match status" value="1"/>
</dbReference>
<keyword evidence="3" id="KW-1003">Cell membrane</keyword>
<protein>
    <submittedName>
        <fullName evidence="11">Small-conductance mechanosensitive channel</fullName>
    </submittedName>
</protein>
<evidence type="ECO:0000313" key="11">
    <source>
        <dbReference type="EMBL" id="VAW90416.1"/>
    </source>
</evidence>